<name>A0A3M7SDC9_BRAPC</name>
<dbReference type="AlphaFoldDB" id="A0A3M7SDC9"/>
<organism evidence="1 2">
    <name type="scientific">Brachionus plicatilis</name>
    <name type="common">Marine rotifer</name>
    <name type="synonym">Brachionus muelleri</name>
    <dbReference type="NCBI Taxonomy" id="10195"/>
    <lineage>
        <taxon>Eukaryota</taxon>
        <taxon>Metazoa</taxon>
        <taxon>Spiralia</taxon>
        <taxon>Gnathifera</taxon>
        <taxon>Rotifera</taxon>
        <taxon>Eurotatoria</taxon>
        <taxon>Monogononta</taxon>
        <taxon>Pseudotrocha</taxon>
        <taxon>Ploima</taxon>
        <taxon>Brachionidae</taxon>
        <taxon>Brachionus</taxon>
    </lineage>
</organism>
<dbReference type="EMBL" id="REGN01001623">
    <property type="protein sequence ID" value="RNA33540.1"/>
    <property type="molecule type" value="Genomic_DNA"/>
</dbReference>
<proteinExistence type="predicted"/>
<reference evidence="1 2" key="1">
    <citation type="journal article" date="2018" name="Sci. Rep.">
        <title>Genomic signatures of local adaptation to the degree of environmental predictability in rotifers.</title>
        <authorList>
            <person name="Franch-Gras L."/>
            <person name="Hahn C."/>
            <person name="Garcia-Roger E.M."/>
            <person name="Carmona M.J."/>
            <person name="Serra M."/>
            <person name="Gomez A."/>
        </authorList>
    </citation>
    <scope>NUCLEOTIDE SEQUENCE [LARGE SCALE GENOMIC DNA]</scope>
    <source>
        <strain evidence="1">HYR1</strain>
    </source>
</reference>
<gene>
    <name evidence="1" type="ORF">BpHYR1_050330</name>
</gene>
<accession>A0A3M7SDC9</accession>
<sequence length="84" mass="9893">MEIIIPIVRYSKILSQNQIVTKSNNTKSRIDCISVRNTRFRTSTCLHLPIKTKESIVILVVDHQKLHKAYMTLNFKFYLFCYAD</sequence>
<dbReference type="Proteomes" id="UP000276133">
    <property type="component" value="Unassembled WGS sequence"/>
</dbReference>
<keyword evidence="2" id="KW-1185">Reference proteome</keyword>
<evidence type="ECO:0000313" key="1">
    <source>
        <dbReference type="EMBL" id="RNA33540.1"/>
    </source>
</evidence>
<evidence type="ECO:0000313" key="2">
    <source>
        <dbReference type="Proteomes" id="UP000276133"/>
    </source>
</evidence>
<protein>
    <submittedName>
        <fullName evidence="1">Uncharacterized protein</fullName>
    </submittedName>
</protein>
<comment type="caution">
    <text evidence="1">The sequence shown here is derived from an EMBL/GenBank/DDBJ whole genome shotgun (WGS) entry which is preliminary data.</text>
</comment>